<dbReference type="EMBL" id="CANTFL010001005">
    <property type="protein sequence ID" value="CAI5729733.1"/>
    <property type="molecule type" value="Genomic_DNA"/>
</dbReference>
<reference evidence="2" key="1">
    <citation type="submission" date="2022-12" db="EMBL/GenBank/DDBJ databases">
        <authorList>
            <person name="Webb A."/>
        </authorList>
    </citation>
    <scope>NUCLEOTIDE SEQUENCE</scope>
    <source>
        <strain evidence="2">Hp1</strain>
    </source>
</reference>
<dbReference type="AlphaFoldDB" id="A0AAV0U1A6"/>
<name>A0AAV0U1A6_HYABA</name>
<accession>A0AAV0U1A6</accession>
<proteinExistence type="predicted"/>
<feature type="region of interest" description="Disordered" evidence="1">
    <location>
        <begin position="70"/>
        <end position="107"/>
    </location>
</feature>
<comment type="caution">
    <text evidence="2">The sequence shown here is derived from an EMBL/GenBank/DDBJ whole genome shotgun (WGS) entry which is preliminary data.</text>
</comment>
<keyword evidence="3" id="KW-1185">Reference proteome</keyword>
<sequence length="409" mass="46612">MATRRLDLVEVFECEGTVGFLRAKRRFDFYIYSDNSLRVQSGRIASAAHNSGAKRNPRARDTINHHIVQEEEQTEEVEKVEDDDDDQDGRGRRQDGGNEELVQDDRDAVNEAMALPREELQDRMEADSAEDREDIQVRAYDGHAIEETIGATCQQRGFVVDFKLVTWERRVHNTWLSQAVQCRAHLSIEHGISGQFVNMQDSEEAAQDFALRLVRHRFEPLEQAMYPLTPGRYRLYGITIAENAFVYECAVELTLEANGKVSGTSRELPFAQECALGGTWTRRTLNYLLRYEMHGNQHTYVYYGTATRSGVHGTWQNAKIPVLLTHLDTTTRQAECGLLAFELTSAVRVWSEAYHSDYPAAFKACVKLLLLASSRDPRLLPYPLVRAVASYCGYNWFRMDVHTSNGTTD</sequence>
<protein>
    <submittedName>
        <fullName evidence="2">Uncharacterized protein</fullName>
    </submittedName>
</protein>
<evidence type="ECO:0000313" key="3">
    <source>
        <dbReference type="Proteomes" id="UP001162031"/>
    </source>
</evidence>
<organism evidence="2 3">
    <name type="scientific">Hyaloperonospora brassicae</name>
    <name type="common">Brassica downy mildew</name>
    <name type="synonym">Peronospora brassicae</name>
    <dbReference type="NCBI Taxonomy" id="162125"/>
    <lineage>
        <taxon>Eukaryota</taxon>
        <taxon>Sar</taxon>
        <taxon>Stramenopiles</taxon>
        <taxon>Oomycota</taxon>
        <taxon>Peronosporomycetes</taxon>
        <taxon>Peronosporales</taxon>
        <taxon>Peronosporaceae</taxon>
        <taxon>Hyaloperonospora</taxon>
    </lineage>
</organism>
<evidence type="ECO:0000313" key="2">
    <source>
        <dbReference type="EMBL" id="CAI5729733.1"/>
    </source>
</evidence>
<gene>
    <name evidence="2" type="ORF">HBR001_LOCUS4634</name>
</gene>
<dbReference type="Proteomes" id="UP001162031">
    <property type="component" value="Unassembled WGS sequence"/>
</dbReference>
<feature type="compositionally biased region" description="Acidic residues" evidence="1">
    <location>
        <begin position="70"/>
        <end position="87"/>
    </location>
</feature>
<evidence type="ECO:0000256" key="1">
    <source>
        <dbReference type="SAM" id="MobiDB-lite"/>
    </source>
</evidence>